<dbReference type="InterPro" id="IPR050708">
    <property type="entry name" value="T6SS_VgrG/RHS"/>
</dbReference>
<evidence type="ECO:0000259" key="2">
    <source>
        <dbReference type="Pfam" id="PF25023"/>
    </source>
</evidence>
<dbReference type="Proteomes" id="UP001172778">
    <property type="component" value="Unassembled WGS sequence"/>
</dbReference>
<dbReference type="NCBIfam" id="TIGR01643">
    <property type="entry name" value="YD_repeat_2x"/>
    <property type="match status" value="2"/>
</dbReference>
<dbReference type="Pfam" id="PF25023">
    <property type="entry name" value="TEN_YD-shell"/>
    <property type="match status" value="1"/>
</dbReference>
<evidence type="ECO:0000313" key="4">
    <source>
        <dbReference type="Proteomes" id="UP001172778"/>
    </source>
</evidence>
<protein>
    <recommendedName>
        <fullName evidence="2">Teneurin-like YD-shell domain-containing protein</fullName>
    </recommendedName>
</protein>
<gene>
    <name evidence="3" type="ORF">PZA18_24315</name>
</gene>
<proteinExistence type="predicted"/>
<evidence type="ECO:0000313" key="3">
    <source>
        <dbReference type="EMBL" id="MDK2127165.1"/>
    </source>
</evidence>
<feature type="non-terminal residue" evidence="3">
    <location>
        <position position="1"/>
    </location>
</feature>
<dbReference type="RefSeq" id="WP_284103466.1">
    <property type="nucleotide sequence ID" value="NZ_JARRAF010000201.1"/>
</dbReference>
<dbReference type="PANTHER" id="PTHR32305:SF15">
    <property type="entry name" value="PROTEIN RHSA-RELATED"/>
    <property type="match status" value="1"/>
</dbReference>
<comment type="caution">
    <text evidence="3">The sequence shown here is derived from an EMBL/GenBank/DDBJ whole genome shotgun (WGS) entry which is preliminary data.</text>
</comment>
<organism evidence="3 4">
    <name type="scientific">Parachitinimonas caeni</name>
    <dbReference type="NCBI Taxonomy" id="3031301"/>
    <lineage>
        <taxon>Bacteria</taxon>
        <taxon>Pseudomonadati</taxon>
        <taxon>Pseudomonadota</taxon>
        <taxon>Betaproteobacteria</taxon>
        <taxon>Neisseriales</taxon>
        <taxon>Chitinibacteraceae</taxon>
        <taxon>Parachitinimonas</taxon>
    </lineage>
</organism>
<sequence length="139" mass="16014">RYRYNAAGELIALDDNGQCSQFRYDPAGRLIERQLPATEVCPAQTHRFRYDAAGRLIEATTGRVSSGFRYDKAGQLLEETSRHALGFEHRLQHRYDRLGHRIATTLSDQREVGFLYYGHGHLHQLLLDQVPLLDFERDA</sequence>
<dbReference type="Gene3D" id="2.180.10.10">
    <property type="entry name" value="RHS repeat-associated core"/>
    <property type="match status" value="1"/>
</dbReference>
<dbReference type="InterPro" id="IPR006530">
    <property type="entry name" value="YD"/>
</dbReference>
<name>A0ABT7E6V5_9NEIS</name>
<dbReference type="EMBL" id="JARRAF010000201">
    <property type="protein sequence ID" value="MDK2127165.1"/>
    <property type="molecule type" value="Genomic_DNA"/>
</dbReference>
<feature type="domain" description="Teneurin-like YD-shell" evidence="2">
    <location>
        <begin position="2"/>
        <end position="117"/>
    </location>
</feature>
<evidence type="ECO:0000256" key="1">
    <source>
        <dbReference type="ARBA" id="ARBA00022737"/>
    </source>
</evidence>
<reference evidence="3" key="1">
    <citation type="submission" date="2023-03" db="EMBL/GenBank/DDBJ databases">
        <title>Chitinimonas shenzhenensis gen. nov., sp. nov., a novel member of family Burkholderiaceae isolated from activated sludge collected in Shen Zhen, China.</title>
        <authorList>
            <person name="Wang X."/>
        </authorList>
    </citation>
    <scope>NUCLEOTIDE SEQUENCE</scope>
    <source>
        <strain evidence="3">DQS-5</strain>
    </source>
</reference>
<dbReference type="PANTHER" id="PTHR32305">
    <property type="match status" value="1"/>
</dbReference>
<keyword evidence="1" id="KW-0677">Repeat</keyword>
<feature type="non-terminal residue" evidence="3">
    <location>
        <position position="139"/>
    </location>
</feature>
<dbReference type="InterPro" id="IPR056823">
    <property type="entry name" value="TEN-like_YD-shell"/>
</dbReference>
<accession>A0ABT7E6V5</accession>
<keyword evidence="4" id="KW-1185">Reference proteome</keyword>